<evidence type="ECO:0000313" key="6">
    <source>
        <dbReference type="Proteomes" id="UP000235786"/>
    </source>
</evidence>
<dbReference type="GO" id="GO:0050660">
    <property type="term" value="F:flavin adenine dinucleotide binding"/>
    <property type="evidence" value="ECO:0007669"/>
    <property type="project" value="InterPro"/>
</dbReference>
<keyword evidence="1" id="KW-0285">Flavoprotein</keyword>
<dbReference type="InterPro" id="IPR020946">
    <property type="entry name" value="Flavin_mOase-like"/>
</dbReference>
<dbReference type="Proteomes" id="UP000235786">
    <property type="component" value="Unassembled WGS sequence"/>
</dbReference>
<dbReference type="InterPro" id="IPR036188">
    <property type="entry name" value="FAD/NAD-bd_sf"/>
</dbReference>
<reference evidence="5 6" key="1">
    <citation type="submission" date="2016-04" db="EMBL/GenBank/DDBJ databases">
        <title>A degradative enzymes factory behind the ericoid mycorrhizal symbiosis.</title>
        <authorList>
            <consortium name="DOE Joint Genome Institute"/>
            <person name="Martino E."/>
            <person name="Morin E."/>
            <person name="Grelet G."/>
            <person name="Kuo A."/>
            <person name="Kohler A."/>
            <person name="Daghino S."/>
            <person name="Barry K."/>
            <person name="Choi C."/>
            <person name="Cichocki N."/>
            <person name="Clum A."/>
            <person name="Copeland A."/>
            <person name="Hainaut M."/>
            <person name="Haridas S."/>
            <person name="Labutti K."/>
            <person name="Lindquist E."/>
            <person name="Lipzen A."/>
            <person name="Khouja H.-R."/>
            <person name="Murat C."/>
            <person name="Ohm R."/>
            <person name="Olson A."/>
            <person name="Spatafora J."/>
            <person name="Veneault-Fourrey C."/>
            <person name="Henrissat B."/>
            <person name="Grigoriev I."/>
            <person name="Martin F."/>
            <person name="Perotto S."/>
        </authorList>
    </citation>
    <scope>NUCLEOTIDE SEQUENCE [LARGE SCALE GENOMIC DNA]</scope>
    <source>
        <strain evidence="5 6">F</strain>
    </source>
</reference>
<dbReference type="PANTHER" id="PTHR43098:SF5">
    <property type="entry name" value="DUAL-FUNCTIONAL MONOOXYGENASE_METHYLTRANSFERASE PSOF"/>
    <property type="match status" value="1"/>
</dbReference>
<protein>
    <submittedName>
        <fullName evidence="5">Cyclohexanone monooxygenase</fullName>
    </submittedName>
</protein>
<dbReference type="Pfam" id="PF00743">
    <property type="entry name" value="FMO-like"/>
    <property type="match status" value="1"/>
</dbReference>
<evidence type="ECO:0000256" key="2">
    <source>
        <dbReference type="ARBA" id="ARBA00022827"/>
    </source>
</evidence>
<dbReference type="PANTHER" id="PTHR43098">
    <property type="entry name" value="L-ORNITHINE N(5)-MONOOXYGENASE-RELATED"/>
    <property type="match status" value="1"/>
</dbReference>
<evidence type="ECO:0000256" key="3">
    <source>
        <dbReference type="ARBA" id="ARBA00022857"/>
    </source>
</evidence>
<dbReference type="InterPro" id="IPR050775">
    <property type="entry name" value="FAD-binding_Monooxygenases"/>
</dbReference>
<keyword evidence="3" id="KW-0521">NADP</keyword>
<organism evidence="5 6">
    <name type="scientific">Hyaloscypha variabilis (strain UAMH 11265 / GT02V1 / F)</name>
    <name type="common">Meliniomyces variabilis</name>
    <dbReference type="NCBI Taxonomy" id="1149755"/>
    <lineage>
        <taxon>Eukaryota</taxon>
        <taxon>Fungi</taxon>
        <taxon>Dikarya</taxon>
        <taxon>Ascomycota</taxon>
        <taxon>Pezizomycotina</taxon>
        <taxon>Leotiomycetes</taxon>
        <taxon>Helotiales</taxon>
        <taxon>Hyaloscyphaceae</taxon>
        <taxon>Hyaloscypha</taxon>
        <taxon>Hyaloscypha variabilis</taxon>
    </lineage>
</organism>
<gene>
    <name evidence="5" type="ORF">L207DRAFT_594130</name>
</gene>
<dbReference type="EMBL" id="KZ614007">
    <property type="protein sequence ID" value="PMD28739.1"/>
    <property type="molecule type" value="Genomic_DNA"/>
</dbReference>
<evidence type="ECO:0000313" key="5">
    <source>
        <dbReference type="EMBL" id="PMD28739.1"/>
    </source>
</evidence>
<dbReference type="SUPFAM" id="SSF51905">
    <property type="entry name" value="FAD/NAD(P)-binding domain"/>
    <property type="match status" value="2"/>
</dbReference>
<accession>A0A2J6QR50</accession>
<keyword evidence="6" id="KW-1185">Reference proteome</keyword>
<evidence type="ECO:0000256" key="4">
    <source>
        <dbReference type="ARBA" id="ARBA00023002"/>
    </source>
</evidence>
<name>A0A2J6QR50_HYAVF</name>
<dbReference type="GO" id="GO:0004499">
    <property type="term" value="F:N,N-dimethylaniline monooxygenase activity"/>
    <property type="evidence" value="ECO:0007669"/>
    <property type="project" value="InterPro"/>
</dbReference>
<keyword evidence="5" id="KW-0503">Monooxygenase</keyword>
<keyword evidence="2" id="KW-0274">FAD</keyword>
<sequence length="549" mass="60854">MTETHLDALVVGAGFGGIHMLRSFLNIGLRCRAVDKYTDLGGTWHANRYPGVMSDSYSHMYRFTADRDDFLDASFTKNYLTRDEIVAYLNHVVDKNSLREHMQLSTEVLSAEWDDAAKRWRVPCSTGDVFVVKYLVTSLGLFGKNKLPDIPGLADGKFKGRVMHSAAWDRNYDIDGKRVGIIGSGSTGIQLTVASASKAKELHCFIRNPQYSVPAGIRDITPNEHRKINNSYDDIRRQIYESKTSSGFAEPSRSALSVSREEREQIFEDLWRLGGGFRFLWGGFSDIGLNLEANEEACIFLRKKILQIVRDPVKAKALLPREPYARRPPCDDGYYECFNRDNVHIVDIHAAPITQLEERGIRTADGVLHELDILALATGFEAVDGPYKALQNGIKGRGGKQLTEHWDSVGGASAYMGVFVSHFPNFFIVNGPQVPVANVPTAIEVQANFILDVLREQVAKGNSDTIEITPEIEAKWIASNNNIGAGMVANKVSSWTSGKIVTNGTTQSNGTAESNSKPPHNHFFLPGIKAYVALTEDIKANNYPGFVFS</sequence>
<dbReference type="Gene3D" id="3.50.50.60">
    <property type="entry name" value="FAD/NAD(P)-binding domain"/>
    <property type="match status" value="2"/>
</dbReference>
<dbReference type="AlphaFoldDB" id="A0A2J6QR50"/>
<keyword evidence="4" id="KW-0560">Oxidoreductase</keyword>
<dbReference type="GO" id="GO:0050661">
    <property type="term" value="F:NADP binding"/>
    <property type="evidence" value="ECO:0007669"/>
    <property type="project" value="InterPro"/>
</dbReference>
<dbReference type="OrthoDB" id="66881at2759"/>
<evidence type="ECO:0000256" key="1">
    <source>
        <dbReference type="ARBA" id="ARBA00022630"/>
    </source>
</evidence>
<proteinExistence type="predicted"/>